<accession>A0A1W1DVC0</accession>
<dbReference type="PANTHER" id="PTHR30203">
    <property type="entry name" value="OUTER MEMBRANE CATION EFFLUX PROTEIN"/>
    <property type="match status" value="1"/>
</dbReference>
<dbReference type="SUPFAM" id="SSF56954">
    <property type="entry name" value="Outer membrane efflux proteins (OEP)"/>
    <property type="match status" value="1"/>
</dbReference>
<dbReference type="AlphaFoldDB" id="A0A1W1DVC0"/>
<dbReference type="PANTHER" id="PTHR30203:SF24">
    <property type="entry name" value="BLR4935 PROTEIN"/>
    <property type="match status" value="1"/>
</dbReference>
<evidence type="ECO:0000256" key="1">
    <source>
        <dbReference type="SAM" id="Coils"/>
    </source>
</evidence>
<feature type="coiled-coil region" evidence="1">
    <location>
        <begin position="369"/>
        <end position="396"/>
    </location>
</feature>
<sequence length="458" mass="51526">MKKILTIGVLLSAINTQAMTEQNFVEQLRVTHPFFKQQALSSEIKQVEKQATTANEDWVVAVDGTYQSEKNARNAGVVAYDKLSTASIGVSTTKKHVATGSDITIKHIWTDKNNDIERTRNQFSVDYSYPLLRNNGGVNDRLSGDVADIAIAKNTLERLEAEEDFILKKLARFVDLAYAQAQLKINEQRLTLAAKELALVKEKYAASVVDKVDVLLQQDAYQRAKQKRLQAQQELTLLRHEIAITLNFDFEKVVADIDLYKTYTPEVIALKGYLIENSRVLKISDLAKNTLKRQLRSFKNQSKVQLNLNFGLSSAGENTDYSNSINNQSTTWKMGLGLSYPLGGTKSNSDITKANMQLSNLEQSKQGQLLNIYTQAKTLKEKIQSLKEMLTSNEVQFDIAKARTAEEKQRYTNGNGQASFVISAQNNEQVVELNYAQTAKNYQKAVFEFKATIDQLVR</sequence>
<dbReference type="InterPro" id="IPR010131">
    <property type="entry name" value="MdtP/NodT-like"/>
</dbReference>
<dbReference type="Gene3D" id="1.20.1600.10">
    <property type="entry name" value="Outer membrane efflux proteins (OEP)"/>
    <property type="match status" value="1"/>
</dbReference>
<proteinExistence type="predicted"/>
<gene>
    <name evidence="2" type="ORF">MNB_SUP05-SYMBIONT-4-1006</name>
</gene>
<keyword evidence="1" id="KW-0175">Coiled coil</keyword>
<reference evidence="2" key="1">
    <citation type="submission" date="2016-10" db="EMBL/GenBank/DDBJ databases">
        <authorList>
            <person name="de Groot N.N."/>
        </authorList>
    </citation>
    <scope>NUCLEOTIDE SEQUENCE</scope>
</reference>
<dbReference type="EMBL" id="FPHY01000042">
    <property type="protein sequence ID" value="SFV85680.1"/>
    <property type="molecule type" value="Genomic_DNA"/>
</dbReference>
<evidence type="ECO:0000313" key="2">
    <source>
        <dbReference type="EMBL" id="SFV85680.1"/>
    </source>
</evidence>
<dbReference type="GO" id="GO:0015562">
    <property type="term" value="F:efflux transmembrane transporter activity"/>
    <property type="evidence" value="ECO:0007669"/>
    <property type="project" value="InterPro"/>
</dbReference>
<protein>
    <submittedName>
        <fullName evidence="2">Outer membrane protein-like</fullName>
    </submittedName>
</protein>
<organism evidence="2">
    <name type="scientific">hydrothermal vent metagenome</name>
    <dbReference type="NCBI Taxonomy" id="652676"/>
    <lineage>
        <taxon>unclassified sequences</taxon>
        <taxon>metagenomes</taxon>
        <taxon>ecological metagenomes</taxon>
    </lineage>
</organism>
<name>A0A1W1DVC0_9ZZZZ</name>